<dbReference type="EMBL" id="JAAKZV010000186">
    <property type="protein sequence ID" value="NGN68174.1"/>
    <property type="molecule type" value="Genomic_DNA"/>
</dbReference>
<organism evidence="3 4">
    <name type="scientific">Streptomyces coryli</name>
    <dbReference type="NCBI Taxonomy" id="1128680"/>
    <lineage>
        <taxon>Bacteria</taxon>
        <taxon>Bacillati</taxon>
        <taxon>Actinomycetota</taxon>
        <taxon>Actinomycetes</taxon>
        <taxon>Kitasatosporales</taxon>
        <taxon>Streptomycetaceae</taxon>
        <taxon>Streptomyces</taxon>
    </lineage>
</organism>
<evidence type="ECO:0000256" key="2">
    <source>
        <dbReference type="SAM" id="SignalP"/>
    </source>
</evidence>
<dbReference type="PROSITE" id="PS51257">
    <property type="entry name" value="PROKAR_LIPOPROTEIN"/>
    <property type="match status" value="1"/>
</dbReference>
<name>A0A6G4U7L5_9ACTN</name>
<feature type="region of interest" description="Disordered" evidence="1">
    <location>
        <begin position="25"/>
        <end position="53"/>
    </location>
</feature>
<feature type="chain" id="PRO_5026294581" description="Lipoprotein" evidence="2">
    <location>
        <begin position="24"/>
        <end position="199"/>
    </location>
</feature>
<keyword evidence="4" id="KW-1185">Reference proteome</keyword>
<dbReference type="AlphaFoldDB" id="A0A6G4U7L5"/>
<evidence type="ECO:0000313" key="3">
    <source>
        <dbReference type="EMBL" id="NGN68174.1"/>
    </source>
</evidence>
<keyword evidence="2" id="KW-0732">Signal</keyword>
<sequence>MRRRTARAAVTAALMLVALTACGGEGDTESGGGGEAGQATGGVGGSDSEKGERPLKLVEADTTAEVAAIVKEALGPCIRFSKDKHQISGATESNYCTYESEGGVATLEIHLIDNAEREQLHREHDSVGYLLYGKGFMIDFDSDVPQQQPALEGAGLLYLNCEEGFDAYVKANEGVKKIRTVKAITTGCRYTKTDLTRFM</sequence>
<dbReference type="RefSeq" id="WP_165241876.1">
    <property type="nucleotide sequence ID" value="NZ_JAAKZV010000186.1"/>
</dbReference>
<feature type="signal peptide" evidence="2">
    <location>
        <begin position="1"/>
        <end position="23"/>
    </location>
</feature>
<reference evidence="3 4" key="1">
    <citation type="submission" date="2020-02" db="EMBL/GenBank/DDBJ databases">
        <title>Whole-genome analyses of novel actinobacteria.</title>
        <authorList>
            <person name="Sahin N."/>
        </authorList>
    </citation>
    <scope>NUCLEOTIDE SEQUENCE [LARGE SCALE GENOMIC DNA]</scope>
    <source>
        <strain evidence="3 4">A7024</strain>
    </source>
</reference>
<comment type="caution">
    <text evidence="3">The sequence shown here is derived from an EMBL/GenBank/DDBJ whole genome shotgun (WGS) entry which is preliminary data.</text>
</comment>
<evidence type="ECO:0000313" key="4">
    <source>
        <dbReference type="Proteomes" id="UP000481583"/>
    </source>
</evidence>
<gene>
    <name evidence="3" type="ORF">G5C51_30275</name>
</gene>
<dbReference type="Proteomes" id="UP000481583">
    <property type="component" value="Unassembled WGS sequence"/>
</dbReference>
<proteinExistence type="predicted"/>
<evidence type="ECO:0008006" key="5">
    <source>
        <dbReference type="Google" id="ProtNLM"/>
    </source>
</evidence>
<feature type="compositionally biased region" description="Gly residues" evidence="1">
    <location>
        <begin position="25"/>
        <end position="45"/>
    </location>
</feature>
<evidence type="ECO:0000256" key="1">
    <source>
        <dbReference type="SAM" id="MobiDB-lite"/>
    </source>
</evidence>
<protein>
    <recommendedName>
        <fullName evidence="5">Lipoprotein</fullName>
    </recommendedName>
</protein>
<accession>A0A6G4U7L5</accession>